<sequence>MLRGLTRPQLLPVDNWYFSEIAKPGLRAENILLWESSRHWEVAARIGLGGTVAACPSVCTCSPEDTIRCNKAGLRTLPAELAASAVSLNLSNNLLRILTANTFQNLTFLRRLWLDHNNLTFLYPGTFSALSNLRELDLSWNSRLTHLHANTFRGLSNLISLDLASCNIFEIHPLVFSYLLSLQVLDLTSNNLRYIPQAFRSLSSLTRLSLERNHIEAIGRDSLKDLKALYELNLRKNRIWTIQNDAFAMLNRLGVLDLGHNHISDLPNQLFNGLIQLKTMHLEANRITRINCSFNSLLNLRNLYLNNNHISSISHAAFSDLKKLQFLHLNKNNLSSLPKHLFAELPKLKYMFLSHNPWNCDCKMLWFPTWIGTYKGAVEGMQCAFPVLHNQTLLDVFTHGELINCSIPPGLASADKCDETDANTAAMPHAMSDKLLWITLAWCAWHLAETLDKSFSGLGSDISAFFL</sequence>
<dbReference type="AlphaFoldDB" id="A0A4D9EXH9"/>
<proteinExistence type="predicted"/>
<keyword evidence="8" id="KW-0472">Membrane</keyword>
<evidence type="ECO:0000256" key="7">
    <source>
        <dbReference type="ARBA" id="ARBA00022989"/>
    </source>
</evidence>
<keyword evidence="11" id="KW-1185">Reference proteome</keyword>
<dbReference type="SUPFAM" id="SSF52058">
    <property type="entry name" value="L domain-like"/>
    <property type="match status" value="1"/>
</dbReference>
<dbReference type="InterPro" id="IPR001611">
    <property type="entry name" value="Leu-rich_rpt"/>
</dbReference>
<keyword evidence="6" id="KW-0677">Repeat</keyword>
<evidence type="ECO:0000256" key="3">
    <source>
        <dbReference type="ARBA" id="ARBA00022614"/>
    </source>
</evidence>
<comment type="subcellular location">
    <subcellularLocation>
        <location evidence="1">Cell membrane</location>
    </subcellularLocation>
</comment>
<evidence type="ECO:0000256" key="1">
    <source>
        <dbReference type="ARBA" id="ARBA00004236"/>
    </source>
</evidence>
<dbReference type="FunFam" id="3.80.10.10:FF:001438">
    <property type="entry name" value="Uncharacterized protein"/>
    <property type="match status" value="1"/>
</dbReference>
<reference evidence="10 11" key="2">
    <citation type="submission" date="2019-04" db="EMBL/GenBank/DDBJ databases">
        <title>The genome sequence of big-headed turtle.</title>
        <authorList>
            <person name="Gong S."/>
        </authorList>
    </citation>
    <scope>NUCLEOTIDE SEQUENCE [LARGE SCALE GENOMIC DNA]</scope>
    <source>
        <strain evidence="10">DO16091913</strain>
        <tissue evidence="10">Muscle</tissue>
    </source>
</reference>
<evidence type="ECO:0000256" key="5">
    <source>
        <dbReference type="ARBA" id="ARBA00022729"/>
    </source>
</evidence>
<dbReference type="InterPro" id="IPR050333">
    <property type="entry name" value="SLRP"/>
</dbReference>
<dbReference type="InterPro" id="IPR000483">
    <property type="entry name" value="Cys-rich_flank_reg_C"/>
</dbReference>
<dbReference type="OrthoDB" id="1055097at2759"/>
<dbReference type="PROSITE" id="PS51450">
    <property type="entry name" value="LRR"/>
    <property type="match status" value="2"/>
</dbReference>
<dbReference type="SMART" id="SM00082">
    <property type="entry name" value="LRRCT"/>
    <property type="match status" value="1"/>
</dbReference>
<accession>A0A4D9EXH9</accession>
<evidence type="ECO:0000256" key="6">
    <source>
        <dbReference type="ARBA" id="ARBA00022737"/>
    </source>
</evidence>
<dbReference type="InterPro" id="IPR003591">
    <property type="entry name" value="Leu-rich_rpt_typical-subtyp"/>
</dbReference>
<dbReference type="PANTHER" id="PTHR45712">
    <property type="entry name" value="AGAP008170-PA"/>
    <property type="match status" value="1"/>
</dbReference>
<keyword evidence="2" id="KW-1003">Cell membrane</keyword>
<reference evidence="10 11" key="1">
    <citation type="submission" date="2019-04" db="EMBL/GenBank/DDBJ databases">
        <title>Draft genome of the big-headed turtle Platysternon megacephalum.</title>
        <authorList>
            <person name="Gong S."/>
        </authorList>
    </citation>
    <scope>NUCLEOTIDE SEQUENCE [LARGE SCALE GENOMIC DNA]</scope>
    <source>
        <strain evidence="10">DO16091913</strain>
        <tissue evidence="10">Muscle</tissue>
    </source>
</reference>
<protein>
    <submittedName>
        <fullName evidence="10">Nyctalopin</fullName>
    </submittedName>
</protein>
<feature type="domain" description="LRRCT" evidence="9">
    <location>
        <begin position="356"/>
        <end position="406"/>
    </location>
</feature>
<dbReference type="EMBL" id="QXTE01000005">
    <property type="protein sequence ID" value="TFK15336.1"/>
    <property type="molecule type" value="Genomic_DNA"/>
</dbReference>
<dbReference type="STRING" id="55544.A0A4D9EXH9"/>
<comment type="caution">
    <text evidence="10">The sequence shown here is derived from an EMBL/GenBank/DDBJ whole genome shotgun (WGS) entry which is preliminary data.</text>
</comment>
<dbReference type="PANTHER" id="PTHR45712:SF22">
    <property type="entry name" value="INSULIN-LIKE GROWTH FACTOR-BINDING PROTEIN COMPLEX ACID LABILE SUBUNIT"/>
    <property type="match status" value="1"/>
</dbReference>
<gene>
    <name evidence="10" type="ORF">DR999_PMT01099</name>
</gene>
<evidence type="ECO:0000256" key="8">
    <source>
        <dbReference type="ARBA" id="ARBA00023136"/>
    </source>
</evidence>
<keyword evidence="5" id="KW-0732">Signal</keyword>
<keyword evidence="4" id="KW-0812">Transmembrane</keyword>
<dbReference type="GO" id="GO:0005886">
    <property type="term" value="C:plasma membrane"/>
    <property type="evidence" value="ECO:0007669"/>
    <property type="project" value="UniProtKB-SubCell"/>
</dbReference>
<evidence type="ECO:0000259" key="9">
    <source>
        <dbReference type="SMART" id="SM00082"/>
    </source>
</evidence>
<evidence type="ECO:0000313" key="11">
    <source>
        <dbReference type="Proteomes" id="UP000297703"/>
    </source>
</evidence>
<dbReference type="Gene3D" id="3.80.10.10">
    <property type="entry name" value="Ribonuclease Inhibitor"/>
    <property type="match status" value="2"/>
</dbReference>
<organism evidence="10 11">
    <name type="scientific">Platysternon megacephalum</name>
    <name type="common">big-headed turtle</name>
    <dbReference type="NCBI Taxonomy" id="55544"/>
    <lineage>
        <taxon>Eukaryota</taxon>
        <taxon>Metazoa</taxon>
        <taxon>Chordata</taxon>
        <taxon>Craniata</taxon>
        <taxon>Vertebrata</taxon>
        <taxon>Euteleostomi</taxon>
        <taxon>Archelosauria</taxon>
        <taxon>Testudinata</taxon>
        <taxon>Testudines</taxon>
        <taxon>Cryptodira</taxon>
        <taxon>Durocryptodira</taxon>
        <taxon>Testudinoidea</taxon>
        <taxon>Platysternidae</taxon>
        <taxon>Platysternon</taxon>
    </lineage>
</organism>
<keyword evidence="3" id="KW-0433">Leucine-rich repeat</keyword>
<evidence type="ECO:0000256" key="4">
    <source>
        <dbReference type="ARBA" id="ARBA00022692"/>
    </source>
</evidence>
<evidence type="ECO:0000313" key="10">
    <source>
        <dbReference type="EMBL" id="TFK15336.1"/>
    </source>
</evidence>
<evidence type="ECO:0000256" key="2">
    <source>
        <dbReference type="ARBA" id="ARBA00022475"/>
    </source>
</evidence>
<dbReference type="InterPro" id="IPR032675">
    <property type="entry name" value="LRR_dom_sf"/>
</dbReference>
<dbReference type="Proteomes" id="UP000297703">
    <property type="component" value="Unassembled WGS sequence"/>
</dbReference>
<dbReference type="SMART" id="SM00369">
    <property type="entry name" value="LRR_TYP"/>
    <property type="match status" value="11"/>
</dbReference>
<dbReference type="GO" id="GO:0005615">
    <property type="term" value="C:extracellular space"/>
    <property type="evidence" value="ECO:0007669"/>
    <property type="project" value="TreeGrafter"/>
</dbReference>
<dbReference type="Pfam" id="PF13855">
    <property type="entry name" value="LRR_8"/>
    <property type="match status" value="3"/>
</dbReference>
<keyword evidence="7" id="KW-1133">Transmembrane helix</keyword>
<name>A0A4D9EXH9_9SAUR</name>